<evidence type="ECO:0000256" key="1">
    <source>
        <dbReference type="SAM" id="Phobius"/>
    </source>
</evidence>
<comment type="caution">
    <text evidence="3">The sequence shown here is derived from an EMBL/GenBank/DDBJ whole genome shotgun (WGS) entry which is preliminary data.</text>
</comment>
<dbReference type="SUPFAM" id="SSF50978">
    <property type="entry name" value="WD40 repeat-like"/>
    <property type="match status" value="1"/>
</dbReference>
<reference evidence="3 4" key="1">
    <citation type="journal article" date="2014" name="Mol. Plant">
        <title>Chromosome Scale Genome Assembly and Transcriptome Profiling of Nannochloropsis gaditana in Nitrogen Depletion.</title>
        <authorList>
            <person name="Corteggiani Carpinelli E."/>
            <person name="Telatin A."/>
            <person name="Vitulo N."/>
            <person name="Forcato C."/>
            <person name="D'Angelo M."/>
            <person name="Schiavon R."/>
            <person name="Vezzi A."/>
            <person name="Giacometti G.M."/>
            <person name="Morosinotto T."/>
            <person name="Valle G."/>
        </authorList>
    </citation>
    <scope>NUCLEOTIDE SEQUENCE [LARGE SCALE GENOMIC DNA]</scope>
    <source>
        <strain evidence="3 4">B-31</strain>
    </source>
</reference>
<keyword evidence="4" id="KW-1185">Reference proteome</keyword>
<gene>
    <name evidence="3" type="ORF">Naga_100069g5</name>
</gene>
<dbReference type="Proteomes" id="UP000019335">
    <property type="component" value="Chromosome 6"/>
</dbReference>
<accession>W7U4H1</accession>
<evidence type="ECO:0000313" key="3">
    <source>
        <dbReference type="EMBL" id="EWM27604.1"/>
    </source>
</evidence>
<feature type="chain" id="PRO_5004901496" evidence="2">
    <location>
        <begin position="25"/>
        <end position="661"/>
    </location>
</feature>
<organism evidence="3 4">
    <name type="scientific">Nannochloropsis gaditana</name>
    <dbReference type="NCBI Taxonomy" id="72520"/>
    <lineage>
        <taxon>Eukaryota</taxon>
        <taxon>Sar</taxon>
        <taxon>Stramenopiles</taxon>
        <taxon>Ochrophyta</taxon>
        <taxon>Eustigmatophyceae</taxon>
        <taxon>Eustigmatales</taxon>
        <taxon>Monodopsidaceae</taxon>
        <taxon>Nannochloropsis</taxon>
    </lineage>
</organism>
<keyword evidence="1" id="KW-0472">Membrane</keyword>
<feature type="transmembrane region" description="Helical" evidence="1">
    <location>
        <begin position="552"/>
        <end position="571"/>
    </location>
</feature>
<feature type="signal peptide" evidence="2">
    <location>
        <begin position="1"/>
        <end position="24"/>
    </location>
</feature>
<protein>
    <submittedName>
        <fullName evidence="3">Uncharacterized protein</fullName>
    </submittedName>
</protein>
<proteinExistence type="predicted"/>
<keyword evidence="1" id="KW-0812">Transmembrane</keyword>
<evidence type="ECO:0000256" key="2">
    <source>
        <dbReference type="SAM" id="SignalP"/>
    </source>
</evidence>
<keyword evidence="1" id="KW-1133">Transmembrane helix</keyword>
<dbReference type="EMBL" id="AZIL01000429">
    <property type="protein sequence ID" value="EWM27604.1"/>
    <property type="molecule type" value="Genomic_DNA"/>
</dbReference>
<sequence>MSTQHRFFSRLSLILVIMTMPALALRFGWRNKPTTRGSSESATIPLLQTLDEEIATLGDLIRLQSDRLQRLERLRQQVAKARAEEVGDYSAGFQWTRSAFHPSCTDYGGGARSTRHIAEDYLIRLGALSPAETWDEAVEEGAQRGNVHVTAIKMLSFQCTHDLFQGNRGGILNILAVACTNDEGGQPQKREECIGDGTKCRGRNSWLSFYDLRGDLIGSYIPLCENHSVITTLAFEMVTSDEAMLVVGAQDGSLSLHRVQLWRKGQTFAGKQPFMPSISSSIVNFPNMPHNTTSKDGLGIHVVHEGTLQLTDQSSKEAAHLASISCVLLHKNRAHGLMIISGNKAGKIQAHLRNGTLFKTVSTGQPIYAMIRHRNVLFYTAGSDVKSLNAKTLEQTTNTYCGGQHGALHSLVVDSLVPQILHAATAQGDLLTFRLMPKSRRSQPYQSQHVYADTSGAAEGSCKLIKKFASRSEDCASNDGMHLNNLITATEMTASEGGTAFNTRSPCNFVILMGKPSNWNLETKLPPRDHVNEIVIFEALLPHQRSQPLDLSWIRVYFMIIAVGLVFAWHFSKGGRSKRPGLAGLEGDSRPAHLNSIGMRPHRRHLYNLTEDDEYESEKSNEADLDGSPSMVASIKDEQRTNLRFRKLSREQLYRYDATSS</sequence>
<name>W7U4H1_9STRA</name>
<dbReference type="InterPro" id="IPR036322">
    <property type="entry name" value="WD40_repeat_dom_sf"/>
</dbReference>
<keyword evidence="2" id="KW-0732">Signal</keyword>
<dbReference type="OrthoDB" id="10313256at2759"/>
<dbReference type="AlphaFoldDB" id="W7U4H1"/>
<evidence type="ECO:0000313" key="4">
    <source>
        <dbReference type="Proteomes" id="UP000019335"/>
    </source>
</evidence>